<comment type="catalytic activity">
    <reaction evidence="15 16">
        <text>a ubiquinone + NADH + 5 H(+)(in) = a ubiquinol + NAD(+) + 4 H(+)(out)</text>
        <dbReference type="Rhea" id="RHEA:29091"/>
        <dbReference type="Rhea" id="RHEA-COMP:9565"/>
        <dbReference type="Rhea" id="RHEA-COMP:9566"/>
        <dbReference type="ChEBI" id="CHEBI:15378"/>
        <dbReference type="ChEBI" id="CHEBI:16389"/>
        <dbReference type="ChEBI" id="CHEBI:17976"/>
        <dbReference type="ChEBI" id="CHEBI:57540"/>
        <dbReference type="ChEBI" id="CHEBI:57945"/>
        <dbReference type="EC" id="7.1.1.2"/>
    </reaction>
</comment>
<dbReference type="Pfam" id="PF01059">
    <property type="entry name" value="Oxidored_q5_N"/>
    <property type="match status" value="1"/>
</dbReference>
<evidence type="ECO:0000256" key="8">
    <source>
        <dbReference type="ARBA" id="ARBA00022967"/>
    </source>
</evidence>
<dbReference type="PANTHER" id="PTHR43507:SF20">
    <property type="entry name" value="NADH-UBIQUINONE OXIDOREDUCTASE CHAIN 4"/>
    <property type="match status" value="1"/>
</dbReference>
<evidence type="ECO:0000256" key="15">
    <source>
        <dbReference type="ARBA" id="ARBA00049551"/>
    </source>
</evidence>
<dbReference type="PRINTS" id="PR01437">
    <property type="entry name" value="NUOXDRDTASE4"/>
</dbReference>
<feature type="transmembrane region" description="Helical" evidence="16">
    <location>
        <begin position="114"/>
        <end position="134"/>
    </location>
</feature>
<dbReference type="InterPro" id="IPR000260">
    <property type="entry name" value="NADH4_N"/>
</dbReference>
<evidence type="ECO:0000256" key="6">
    <source>
        <dbReference type="ARBA" id="ARBA00022660"/>
    </source>
</evidence>
<geneLocation type="mitochondrion" evidence="19"/>
<evidence type="ECO:0000256" key="5">
    <source>
        <dbReference type="ARBA" id="ARBA00022448"/>
    </source>
</evidence>
<evidence type="ECO:0000256" key="10">
    <source>
        <dbReference type="ARBA" id="ARBA00022989"/>
    </source>
</evidence>
<feature type="transmembrane region" description="Helical" evidence="16">
    <location>
        <begin position="282"/>
        <end position="301"/>
    </location>
</feature>
<keyword evidence="14 16" id="KW-0472">Membrane</keyword>
<evidence type="ECO:0000256" key="1">
    <source>
        <dbReference type="ARBA" id="ARBA00004225"/>
    </source>
</evidence>
<dbReference type="GO" id="GO:0048039">
    <property type="term" value="F:ubiquinone binding"/>
    <property type="evidence" value="ECO:0007669"/>
    <property type="project" value="TreeGrafter"/>
</dbReference>
<keyword evidence="7 16" id="KW-0812">Transmembrane</keyword>
<evidence type="ECO:0000256" key="16">
    <source>
        <dbReference type="RuleBase" id="RU003297"/>
    </source>
</evidence>
<evidence type="ECO:0000256" key="2">
    <source>
        <dbReference type="ARBA" id="ARBA00009025"/>
    </source>
</evidence>
<dbReference type="GO" id="GO:0015990">
    <property type="term" value="P:electron transport coupled proton transport"/>
    <property type="evidence" value="ECO:0007669"/>
    <property type="project" value="TreeGrafter"/>
</dbReference>
<dbReference type="InterPro" id="IPR001750">
    <property type="entry name" value="ND/Mrp_TM"/>
</dbReference>
<keyword evidence="12 16" id="KW-0830">Ubiquinone</keyword>
<accession>A0AB39CC44</accession>
<keyword evidence="11 16" id="KW-0520">NAD</keyword>
<keyword evidence="6 16" id="KW-0679">Respiratory chain</keyword>
<evidence type="ECO:0000256" key="7">
    <source>
        <dbReference type="ARBA" id="ARBA00022692"/>
    </source>
</evidence>
<comment type="subcellular location">
    <subcellularLocation>
        <location evidence="1 16">Mitochondrion membrane</location>
        <topology evidence="1 16">Multi-pass membrane protein</topology>
    </subcellularLocation>
</comment>
<feature type="transmembrane region" description="Helical" evidence="16">
    <location>
        <begin position="58"/>
        <end position="76"/>
    </location>
</feature>
<evidence type="ECO:0000256" key="12">
    <source>
        <dbReference type="ARBA" id="ARBA00023075"/>
    </source>
</evidence>
<feature type="domain" description="NADH:quinone oxidoreductase/Mrp antiporter transmembrane" evidence="17">
    <location>
        <begin position="110"/>
        <end position="398"/>
    </location>
</feature>
<evidence type="ECO:0000256" key="4">
    <source>
        <dbReference type="ARBA" id="ARBA00021006"/>
    </source>
</evidence>
<proteinExistence type="inferred from homology"/>
<feature type="transmembrane region" description="Helical" evidence="16">
    <location>
        <begin position="307"/>
        <end position="328"/>
    </location>
</feature>
<dbReference type="PANTHER" id="PTHR43507">
    <property type="entry name" value="NADH-UBIQUINONE OXIDOREDUCTASE CHAIN 4"/>
    <property type="match status" value="1"/>
</dbReference>
<gene>
    <name evidence="19" type="primary">ND4</name>
</gene>
<feature type="transmembrane region" description="Helical" evidence="16">
    <location>
        <begin position="223"/>
        <end position="245"/>
    </location>
</feature>
<dbReference type="GO" id="GO:0042773">
    <property type="term" value="P:ATP synthesis coupled electron transport"/>
    <property type="evidence" value="ECO:0007669"/>
    <property type="project" value="InterPro"/>
</dbReference>
<protein>
    <recommendedName>
        <fullName evidence="4 16">NADH-ubiquinone oxidoreductase chain 4</fullName>
        <ecNumber evidence="3 16">7.1.1.2</ecNumber>
    </recommendedName>
</protein>
<dbReference type="GO" id="GO:0008137">
    <property type="term" value="F:NADH dehydrogenase (ubiquinone) activity"/>
    <property type="evidence" value="ECO:0007669"/>
    <property type="project" value="UniProtKB-UniRule"/>
</dbReference>
<evidence type="ECO:0000313" key="19">
    <source>
        <dbReference type="EMBL" id="XDJ13473.1"/>
    </source>
</evidence>
<comment type="similarity">
    <text evidence="2 16">Belongs to the complex I subunit 4 family.</text>
</comment>
<feature type="transmembrane region" description="Helical" evidence="16">
    <location>
        <begin position="146"/>
        <end position="165"/>
    </location>
</feature>
<dbReference type="GO" id="GO:0003954">
    <property type="term" value="F:NADH dehydrogenase activity"/>
    <property type="evidence" value="ECO:0007669"/>
    <property type="project" value="TreeGrafter"/>
</dbReference>
<evidence type="ECO:0000256" key="11">
    <source>
        <dbReference type="ARBA" id="ARBA00023027"/>
    </source>
</evidence>
<evidence type="ECO:0000256" key="14">
    <source>
        <dbReference type="ARBA" id="ARBA00023136"/>
    </source>
</evidence>
<keyword evidence="10 16" id="KW-1133">Transmembrane helix</keyword>
<feature type="transmembrane region" description="Helical" evidence="16">
    <location>
        <begin position="88"/>
        <end position="108"/>
    </location>
</feature>
<evidence type="ECO:0000256" key="3">
    <source>
        <dbReference type="ARBA" id="ARBA00012944"/>
    </source>
</evidence>
<reference evidence="19" key="2">
    <citation type="submission" date="2024-01" db="EMBL/GenBank/DDBJ databases">
        <authorList>
            <person name="Li F."/>
        </authorList>
    </citation>
    <scope>NUCLEOTIDE SEQUENCE</scope>
</reference>
<feature type="transmembrane region" description="Helical" evidence="16">
    <location>
        <begin position="379"/>
        <end position="409"/>
    </location>
</feature>
<organism evidence="19">
    <name type="scientific">Cymatium sp</name>
    <dbReference type="NCBI Taxonomy" id="3160661"/>
    <lineage>
        <taxon>Eukaryota</taxon>
        <taxon>Metazoa</taxon>
        <taxon>Spiralia</taxon>
        <taxon>Lophotrochozoa</taxon>
        <taxon>Mollusca</taxon>
        <taxon>Gastropoda</taxon>
        <taxon>Caenogastropoda</taxon>
        <taxon>Littorinimorpha</taxon>
        <taxon>Tonnoidea</taxon>
        <taxon>Ranellidae</taxon>
        <taxon>Cymatium</taxon>
    </lineage>
</organism>
<sequence length="456" mass="51663">MLGIALLSLSLLILPSNLWSWYNKLWSLALGSMLSILHTFTPLLSYESLNSMMSYDSMSSMLTFLTLWISLMMMLASQNSVKVMNNSCSLFTTFLLMLNLILITTFLISNSLLFYFLFEASLIPTLLLILGWGYQPERLQAGMYMMIYTVAASLPLLLLIMWMNGELLSGEMLMMANLRNQMISYPYWLWNFMTIIIFTAFLVKLPMFTVHLWLPKAHVEAPVAGSMILAAVLLKLGGYGILRFYQYFNFHTSTTSIIIFSLALWGGVITSIICFRQIDLKAMIAYSSIGHMSLMLAGAFSNTSWGWSGALVLMISHGFCSSALFALANYTYEKTHTRSLFLSKGMLMLIPSLALWWFMFCVMNMAAPPSINLMGEIMVFPSTIFSSCYFLISLGLMSFLAAMYSMYLFTSTQHGGSPKFIKPFSNFKTPGFTLFFLHWIPGNLLIIKSELVFMWI</sequence>
<feature type="transmembrane region" description="Helical" evidence="16">
    <location>
        <begin position="185"/>
        <end position="203"/>
    </location>
</feature>
<evidence type="ECO:0000259" key="18">
    <source>
        <dbReference type="Pfam" id="PF01059"/>
    </source>
</evidence>
<dbReference type="AlphaFoldDB" id="A0AB39CC44"/>
<name>A0AB39CC44_9CAEN</name>
<feature type="transmembrane region" description="Helical" evidence="16">
    <location>
        <begin position="257"/>
        <end position="275"/>
    </location>
</feature>
<feature type="transmembrane region" description="Helical" evidence="16">
    <location>
        <begin position="340"/>
        <end position="359"/>
    </location>
</feature>
<dbReference type="EC" id="7.1.1.2" evidence="3 16"/>
<dbReference type="InterPro" id="IPR003918">
    <property type="entry name" value="NADH_UbQ_OxRdtase"/>
</dbReference>
<dbReference type="EMBL" id="PP112334">
    <property type="protein sequence ID" value="XDJ13473.1"/>
    <property type="molecule type" value="Genomic_DNA"/>
</dbReference>
<reference evidence="19" key="1">
    <citation type="journal article" date="2024" name="Gene">
        <title>The molecular phylogeny of Caenogastropoda (Mollusca, Gastropoda) based on mitochondrial genomes and nuclear genes.</title>
        <authorList>
            <person name="Li F."/>
            <person name="Li W."/>
            <person name="Zhang Y."/>
            <person name="Wang A."/>
            <person name="Liu C."/>
            <person name="Gu Z."/>
            <person name="Yang Y."/>
        </authorList>
    </citation>
    <scope>NUCLEOTIDE SEQUENCE</scope>
</reference>
<comment type="function">
    <text evidence="16">Core subunit of the mitochondrial membrane respiratory chain NADH dehydrogenase (Complex I) which catalyzes electron transfer from NADH through the respiratory chain, using ubiquinone as an electron acceptor. Essential for the catalytic activity and assembly of complex I.</text>
</comment>
<keyword evidence="8" id="KW-1278">Translocase</keyword>
<evidence type="ECO:0000259" key="17">
    <source>
        <dbReference type="Pfam" id="PF00361"/>
    </source>
</evidence>
<feature type="domain" description="NADH:ubiquinone oxidoreductase chain 4 N-terminal" evidence="18">
    <location>
        <begin position="1"/>
        <end position="105"/>
    </location>
</feature>
<dbReference type="GO" id="GO:0031966">
    <property type="term" value="C:mitochondrial membrane"/>
    <property type="evidence" value="ECO:0007669"/>
    <property type="project" value="UniProtKB-SubCell"/>
</dbReference>
<evidence type="ECO:0000256" key="9">
    <source>
        <dbReference type="ARBA" id="ARBA00022982"/>
    </source>
</evidence>
<evidence type="ECO:0000256" key="13">
    <source>
        <dbReference type="ARBA" id="ARBA00023128"/>
    </source>
</evidence>
<keyword evidence="13 16" id="KW-0496">Mitochondrion</keyword>
<keyword evidence="5 16" id="KW-0813">Transport</keyword>
<keyword evidence="9 16" id="KW-0249">Electron transport</keyword>
<dbReference type="Pfam" id="PF00361">
    <property type="entry name" value="Proton_antipo_M"/>
    <property type="match status" value="1"/>
</dbReference>